<dbReference type="Pfam" id="PF14592">
    <property type="entry name" value="Chondroitinas_B"/>
    <property type="match status" value="1"/>
</dbReference>
<evidence type="ECO:0000313" key="2">
    <source>
        <dbReference type="Proteomes" id="UP001597062"/>
    </source>
</evidence>
<dbReference type="InterPro" id="IPR012334">
    <property type="entry name" value="Pectin_lyas_fold"/>
</dbReference>
<accession>A0ABW3JU76</accession>
<dbReference type="CDD" id="cd14251">
    <property type="entry name" value="PL-6"/>
    <property type="match status" value="1"/>
</dbReference>
<dbReference type="SMART" id="SM00710">
    <property type="entry name" value="PbH1"/>
    <property type="match status" value="5"/>
</dbReference>
<keyword evidence="2" id="KW-1185">Reference proteome</keyword>
<dbReference type="Proteomes" id="UP001597062">
    <property type="component" value="Unassembled WGS sequence"/>
</dbReference>
<name>A0ABW3JU76_9FLAO</name>
<dbReference type="PROSITE" id="PS51257">
    <property type="entry name" value="PROKAR_LIPOPROTEIN"/>
    <property type="match status" value="1"/>
</dbReference>
<dbReference type="RefSeq" id="WP_386108257.1">
    <property type="nucleotide sequence ID" value="NZ_JBHTJR010000051.1"/>
</dbReference>
<proteinExistence type="predicted"/>
<sequence>MKLKLYILITTTLFLFISCNKKNNRKIVVNNKEALKQAIKKAEPGDHIILKNGIWSDVSIKFKANGTKENTIILKAETPGNVFIEGKSNLTIGGQYLQVKDLYFRNGHTPTNSVIRFKTDNETPAFNCSVTNCVIEEFTQPSRDIKDHWIELWGQHNTVANNYIAGKSNQGPTLRVFLKGNEHINNQHQIINNHFGPRPRKGGPKSETMQIGDSYTSMTPSYINVSNNYFERCNGEVEIISSKSNFNVFKNNIFFECEGSLVLRHGNYATINGNVFIGNINSEFIGGIRVINTGHWVTNNYFINLKGKEFRAPLAIMNGIPKSPLNRYNQVTDVVIAYNSFINTQTPFHIGVGANISQAEVLPPSEIRSAIPERTIIANNLIHNQNTTHNVVKNYDKIEGIQFFNNSTNTQYQKELIKNGITSEDINLKQHDTLIFYPDNYNKDLYNGFNFNKITTDIFGNKRSLDNNNIGAIVKADQTTSFSNFNYGTTWYQPNQNKYNSKNHLVNTNEELLKAIDISKNGDTILLNANIFNINKSIAVDKNLILKAKTTEQVTINFTSSNSAFEMHPKGKLKIHNIEIVGNKQQDAFKTLDKNMSKAYDIFLNNVSVKNFKSVLETSKGSFADTISIINSKISHCKKGLLLNKETNDKGDYNVEFLIVKNTHFDSVSEKIIDYYRGGYDESTIGGNLYFIGNTVTNCGKQEKDNILIKNRGIVQVFLHNNTFINNPVKTIAVLWGEKNDTPKNNSINNSGEIKIVQNLKLKLVY</sequence>
<dbReference type="EMBL" id="JBHTJR010000051">
    <property type="protein sequence ID" value="MFD0993716.1"/>
    <property type="molecule type" value="Genomic_DNA"/>
</dbReference>
<evidence type="ECO:0000313" key="1">
    <source>
        <dbReference type="EMBL" id="MFD0993716.1"/>
    </source>
</evidence>
<dbReference type="InterPro" id="IPR011050">
    <property type="entry name" value="Pectin_lyase_fold/virulence"/>
</dbReference>
<dbReference type="Gene3D" id="2.160.20.10">
    <property type="entry name" value="Single-stranded right-handed beta-helix, Pectin lyase-like"/>
    <property type="match status" value="2"/>
</dbReference>
<dbReference type="InterPro" id="IPR006626">
    <property type="entry name" value="PbH1"/>
</dbReference>
<organism evidence="1 2">
    <name type="scientific">Tenacibaculum geojense</name>
    <dbReference type="NCBI Taxonomy" id="915352"/>
    <lineage>
        <taxon>Bacteria</taxon>
        <taxon>Pseudomonadati</taxon>
        <taxon>Bacteroidota</taxon>
        <taxon>Flavobacteriia</taxon>
        <taxon>Flavobacteriales</taxon>
        <taxon>Flavobacteriaceae</taxon>
        <taxon>Tenacibaculum</taxon>
    </lineage>
</organism>
<dbReference type="SUPFAM" id="SSF51126">
    <property type="entry name" value="Pectin lyase-like"/>
    <property type="match status" value="2"/>
</dbReference>
<reference evidence="2" key="1">
    <citation type="journal article" date="2019" name="Int. J. Syst. Evol. Microbiol.">
        <title>The Global Catalogue of Microorganisms (GCM) 10K type strain sequencing project: providing services to taxonomists for standard genome sequencing and annotation.</title>
        <authorList>
            <consortium name="The Broad Institute Genomics Platform"/>
            <consortium name="The Broad Institute Genome Sequencing Center for Infectious Disease"/>
            <person name="Wu L."/>
            <person name="Ma J."/>
        </authorList>
    </citation>
    <scope>NUCLEOTIDE SEQUENCE [LARGE SCALE GENOMIC DNA]</scope>
    <source>
        <strain evidence="2">CCUG 60527</strain>
    </source>
</reference>
<dbReference type="InterPro" id="IPR039513">
    <property type="entry name" value="PL-6"/>
</dbReference>
<gene>
    <name evidence="1" type="ORF">ACFQ1U_10915</name>
</gene>
<protein>
    <submittedName>
        <fullName evidence="1">Chondroitinase-B domain-containing protein</fullName>
    </submittedName>
</protein>
<comment type="caution">
    <text evidence="1">The sequence shown here is derived from an EMBL/GenBank/DDBJ whole genome shotgun (WGS) entry which is preliminary data.</text>
</comment>